<evidence type="ECO:0000313" key="1">
    <source>
        <dbReference type="EMBL" id="KAF9075380.1"/>
    </source>
</evidence>
<reference evidence="1" key="1">
    <citation type="submission" date="2020-11" db="EMBL/GenBank/DDBJ databases">
        <authorList>
            <consortium name="DOE Joint Genome Institute"/>
            <person name="Ahrendt S."/>
            <person name="Riley R."/>
            <person name="Andreopoulos W."/>
            <person name="Labutti K."/>
            <person name="Pangilinan J."/>
            <person name="Ruiz-Duenas F.J."/>
            <person name="Barrasa J.M."/>
            <person name="Sanchez-Garcia M."/>
            <person name="Camarero S."/>
            <person name="Miyauchi S."/>
            <person name="Serrano A."/>
            <person name="Linde D."/>
            <person name="Babiker R."/>
            <person name="Drula E."/>
            <person name="Ayuso-Fernandez I."/>
            <person name="Pacheco R."/>
            <person name="Padilla G."/>
            <person name="Ferreira P."/>
            <person name="Barriuso J."/>
            <person name="Kellner H."/>
            <person name="Castanera R."/>
            <person name="Alfaro M."/>
            <person name="Ramirez L."/>
            <person name="Pisabarro A.G."/>
            <person name="Kuo A."/>
            <person name="Tritt A."/>
            <person name="Lipzen A."/>
            <person name="He G."/>
            <person name="Yan M."/>
            <person name="Ng V."/>
            <person name="Cullen D."/>
            <person name="Martin F."/>
            <person name="Rosso M.-N."/>
            <person name="Henrissat B."/>
            <person name="Hibbett D."/>
            <person name="Martinez A.T."/>
            <person name="Grigoriev I.V."/>
        </authorList>
    </citation>
    <scope>NUCLEOTIDE SEQUENCE</scope>
    <source>
        <strain evidence="1">AH 40177</strain>
    </source>
</reference>
<protein>
    <submittedName>
        <fullName evidence="1">Uncharacterized protein</fullName>
    </submittedName>
</protein>
<accession>A0A9P5Q6I9</accession>
<keyword evidence="2" id="KW-1185">Reference proteome</keyword>
<dbReference type="Proteomes" id="UP000772434">
    <property type="component" value="Unassembled WGS sequence"/>
</dbReference>
<dbReference type="EMBL" id="JADNRY010000009">
    <property type="protein sequence ID" value="KAF9075380.1"/>
    <property type="molecule type" value="Genomic_DNA"/>
</dbReference>
<proteinExistence type="predicted"/>
<organism evidence="1 2">
    <name type="scientific">Rhodocollybia butyracea</name>
    <dbReference type="NCBI Taxonomy" id="206335"/>
    <lineage>
        <taxon>Eukaryota</taxon>
        <taxon>Fungi</taxon>
        <taxon>Dikarya</taxon>
        <taxon>Basidiomycota</taxon>
        <taxon>Agaricomycotina</taxon>
        <taxon>Agaricomycetes</taxon>
        <taxon>Agaricomycetidae</taxon>
        <taxon>Agaricales</taxon>
        <taxon>Marasmiineae</taxon>
        <taxon>Omphalotaceae</taxon>
        <taxon>Rhodocollybia</taxon>
    </lineage>
</organism>
<evidence type="ECO:0000313" key="2">
    <source>
        <dbReference type="Proteomes" id="UP000772434"/>
    </source>
</evidence>
<dbReference type="AlphaFoldDB" id="A0A9P5Q6I9"/>
<name>A0A9P5Q6I9_9AGAR</name>
<gene>
    <name evidence="1" type="ORF">BDP27DRAFT_1314894</name>
</gene>
<comment type="caution">
    <text evidence="1">The sequence shown here is derived from an EMBL/GenBank/DDBJ whole genome shotgun (WGS) entry which is preliminary data.</text>
</comment>
<dbReference type="OrthoDB" id="3256901at2759"/>
<sequence length="525" mass="59085">MPDTPEVVYNSLIDLGLPEDSVTLEEFVRLCRGPLQDALSFISEHLKGRAAVIEARTRLLCLTESLHKTHSQSKIKPRSIATGNKRTADDIAVSALAKARKDMEIYSSQLESKAKSTEETHIHINTLKSKLQAKNRVDLLLDILEKKEQERIRRFEEMGKLLADLKKKSPQVISKKTFHHHSGENHGVNAFHLETLSSGSKPRQTEDTLTALHAYHIRIARLTTQKQKGVSTVPSREARLRSLVAQKLGISNENDPEVSRVFQGFIKVARSKAQKQVSYCSPDRENGNEPEPVSVLELNELASDVKQKTINLQAASDLSLELASVSGKTLGSITQFRNLTIPHLQESLDFRSNALQSYIAHLRAHIVADNDLLVDFKPLPGSKTPFGRQVRRILGLIEVVTSETALEEVERLIRAGYSKNQYLESATTLARMRVPSDKETQILDLYQSQKQDIESCSEKLLARKLAKADLGHDLVQDIELILKETHDVVGNANDRSTKRNDDLKSRYWYPSNFGDTYLKRHSNKN</sequence>